<reference evidence="2" key="2">
    <citation type="submission" date="2020-09" db="EMBL/GenBank/DDBJ databases">
        <authorList>
            <person name="Sun Q."/>
            <person name="Ohkuma M."/>
        </authorList>
    </citation>
    <scope>NUCLEOTIDE SEQUENCE</scope>
    <source>
        <strain evidence="2">JCM 4784</strain>
    </source>
</reference>
<dbReference type="Proteomes" id="UP000608024">
    <property type="component" value="Unassembled WGS sequence"/>
</dbReference>
<sequence length="114" mass="12465">MLLVGPNREDGYARRLFLNVGCGDVGQEVHGSPRGAASEAGNKYRPGDWRDPTLGQETFGEYANRWYAAQDLAALTMQNYIAETEARRMGPRADDGMARALDSGAVVRAPCAMW</sequence>
<name>A0A919A872_9ACTN</name>
<proteinExistence type="predicted"/>
<feature type="region of interest" description="Disordered" evidence="1">
    <location>
        <begin position="29"/>
        <end position="50"/>
    </location>
</feature>
<dbReference type="EMBL" id="BNBT01000172">
    <property type="protein sequence ID" value="GHE91051.1"/>
    <property type="molecule type" value="Genomic_DNA"/>
</dbReference>
<reference evidence="2" key="1">
    <citation type="journal article" date="2014" name="Int. J. Syst. Evol. Microbiol.">
        <title>Complete genome sequence of Corynebacterium casei LMG S-19264T (=DSM 44701T), isolated from a smear-ripened cheese.</title>
        <authorList>
            <consortium name="US DOE Joint Genome Institute (JGI-PGF)"/>
            <person name="Walter F."/>
            <person name="Albersmeier A."/>
            <person name="Kalinowski J."/>
            <person name="Ruckert C."/>
        </authorList>
    </citation>
    <scope>NUCLEOTIDE SEQUENCE</scope>
    <source>
        <strain evidence="2">JCM 4784</strain>
    </source>
</reference>
<organism evidence="2 3">
    <name type="scientific">Streptomyces longispororuber</name>
    <dbReference type="NCBI Taxonomy" id="68230"/>
    <lineage>
        <taxon>Bacteria</taxon>
        <taxon>Bacillati</taxon>
        <taxon>Actinomycetota</taxon>
        <taxon>Actinomycetes</taxon>
        <taxon>Kitasatosporales</taxon>
        <taxon>Streptomycetaceae</taxon>
        <taxon>Streptomyces</taxon>
    </lineage>
</organism>
<evidence type="ECO:0000313" key="3">
    <source>
        <dbReference type="Proteomes" id="UP000608024"/>
    </source>
</evidence>
<gene>
    <name evidence="2" type="ORF">GCM10018785_67140</name>
</gene>
<accession>A0A919A872</accession>
<protein>
    <submittedName>
        <fullName evidence="2">Uncharacterized protein</fullName>
    </submittedName>
</protein>
<keyword evidence="3" id="KW-1185">Reference proteome</keyword>
<dbReference type="AlphaFoldDB" id="A0A919A872"/>
<dbReference type="RefSeq" id="WP_190139943.1">
    <property type="nucleotide sequence ID" value="NZ_BNBT01000172.1"/>
</dbReference>
<evidence type="ECO:0000256" key="1">
    <source>
        <dbReference type="SAM" id="MobiDB-lite"/>
    </source>
</evidence>
<evidence type="ECO:0000313" key="2">
    <source>
        <dbReference type="EMBL" id="GHE91051.1"/>
    </source>
</evidence>
<comment type="caution">
    <text evidence="2">The sequence shown here is derived from an EMBL/GenBank/DDBJ whole genome shotgun (WGS) entry which is preliminary data.</text>
</comment>